<feature type="domain" description="PglD N-terminal" evidence="2">
    <location>
        <begin position="4"/>
        <end position="79"/>
    </location>
</feature>
<reference evidence="3 4" key="1">
    <citation type="journal article" date="2022" name="Int. J. Syst. Evol. Microbiol.">
        <title>Prevotella herbatica sp. nov., a plant polysaccharide-decomposing anaerobic bacterium isolated from a methanogenic reactor.</title>
        <authorList>
            <person name="Uek A."/>
            <person name="Tonouchi A."/>
            <person name="Kaku N."/>
            <person name="Ueki K."/>
        </authorList>
    </citation>
    <scope>NUCLEOTIDE SEQUENCE [LARGE SCALE GENOMIC DNA]</scope>
    <source>
        <strain evidence="3 4">WR041</strain>
    </source>
</reference>
<protein>
    <submittedName>
        <fullName evidence="3">Acyltransferase</fullName>
    </submittedName>
</protein>
<dbReference type="Gene3D" id="3.40.50.20">
    <property type="match status" value="1"/>
</dbReference>
<evidence type="ECO:0000313" key="4">
    <source>
        <dbReference type="Proteomes" id="UP001319045"/>
    </source>
</evidence>
<dbReference type="InterPro" id="IPR041561">
    <property type="entry name" value="PglD_N"/>
</dbReference>
<evidence type="ECO:0000256" key="1">
    <source>
        <dbReference type="ARBA" id="ARBA00007274"/>
    </source>
</evidence>
<comment type="similarity">
    <text evidence="1">Belongs to the transferase hexapeptide repeat family.</text>
</comment>
<dbReference type="CDD" id="cd03360">
    <property type="entry name" value="LbH_AT_putative"/>
    <property type="match status" value="1"/>
</dbReference>
<dbReference type="InterPro" id="IPR020019">
    <property type="entry name" value="AcTrfase_PglD-like"/>
</dbReference>
<organism evidence="3 4">
    <name type="scientific">Prevotella herbatica</name>
    <dbReference type="NCBI Taxonomy" id="2801997"/>
    <lineage>
        <taxon>Bacteria</taxon>
        <taxon>Pseudomonadati</taxon>
        <taxon>Bacteroidota</taxon>
        <taxon>Bacteroidia</taxon>
        <taxon>Bacteroidales</taxon>
        <taxon>Prevotellaceae</taxon>
        <taxon>Prevotella</taxon>
    </lineage>
</organism>
<dbReference type="GO" id="GO:0016746">
    <property type="term" value="F:acyltransferase activity"/>
    <property type="evidence" value="ECO:0007669"/>
    <property type="project" value="UniProtKB-KW"/>
</dbReference>
<dbReference type="Proteomes" id="UP001319045">
    <property type="component" value="Chromosome"/>
</dbReference>
<keyword evidence="4" id="KW-1185">Reference proteome</keyword>
<dbReference type="Pfam" id="PF14602">
    <property type="entry name" value="Hexapep_2"/>
    <property type="match status" value="1"/>
</dbReference>
<evidence type="ECO:0000313" key="3">
    <source>
        <dbReference type="EMBL" id="BCS85730.1"/>
    </source>
</evidence>
<sequence length="207" mass="21372">MRPIILIGGGGHCMSVIDAAISAGFLIKGILDLPTGVGKFVCGIPILGTDEDISKYINDCDFVVTLGFIKDVTLRIKLHDKIRALGGHLGTVIASTAHVSQFAEIGEGTVILHHANVNAGAKIGIGCIINTSANIEHSVVVGDYVHISTGSMINGDCIVGKGTFIGSQSVVINGKSICDNCVIGAGSVISKDIILSGTYYGNPAKKI</sequence>
<dbReference type="SUPFAM" id="SSF51161">
    <property type="entry name" value="Trimeric LpxA-like enzymes"/>
    <property type="match status" value="1"/>
</dbReference>
<name>A0ABM7NYX1_9BACT</name>
<dbReference type="Pfam" id="PF17836">
    <property type="entry name" value="PglD_N"/>
    <property type="match status" value="1"/>
</dbReference>
<dbReference type="NCBIfam" id="TIGR03570">
    <property type="entry name" value="NeuD_NnaD"/>
    <property type="match status" value="1"/>
</dbReference>
<evidence type="ECO:0000259" key="2">
    <source>
        <dbReference type="Pfam" id="PF17836"/>
    </source>
</evidence>
<dbReference type="RefSeq" id="WP_207153358.1">
    <property type="nucleotide sequence ID" value="NZ_AP024484.1"/>
</dbReference>
<proteinExistence type="inferred from homology"/>
<keyword evidence="3" id="KW-0012">Acyltransferase</keyword>
<dbReference type="InterPro" id="IPR001451">
    <property type="entry name" value="Hexapep"/>
</dbReference>
<keyword evidence="3" id="KW-0808">Transferase</keyword>
<dbReference type="InterPro" id="IPR011004">
    <property type="entry name" value="Trimer_LpxA-like_sf"/>
</dbReference>
<gene>
    <name evidence="3" type="ORF">prwr041_16230</name>
</gene>
<dbReference type="Gene3D" id="2.160.10.10">
    <property type="entry name" value="Hexapeptide repeat proteins"/>
    <property type="match status" value="1"/>
</dbReference>
<dbReference type="PANTHER" id="PTHR43300:SF7">
    <property type="entry name" value="UDP-N-ACETYLBACILLOSAMINE N-ACETYLTRANSFERASE"/>
    <property type="match status" value="1"/>
</dbReference>
<accession>A0ABM7NYX1</accession>
<dbReference type="PANTHER" id="PTHR43300">
    <property type="entry name" value="ACETYLTRANSFERASE"/>
    <property type="match status" value="1"/>
</dbReference>
<dbReference type="EMBL" id="AP024484">
    <property type="protein sequence ID" value="BCS85730.1"/>
    <property type="molecule type" value="Genomic_DNA"/>
</dbReference>
<dbReference type="InterPro" id="IPR050179">
    <property type="entry name" value="Trans_hexapeptide_repeat"/>
</dbReference>